<proteinExistence type="predicted"/>
<reference evidence="29" key="1">
    <citation type="journal article" date="2017" name="Nat. Commun.">
        <title>The North American bullfrog draft genome provides insight into hormonal regulation of long noncoding RNA.</title>
        <authorList>
            <person name="Hammond S.A."/>
            <person name="Warren R.L."/>
            <person name="Vandervalk B.P."/>
            <person name="Kucuk E."/>
            <person name="Khan H."/>
            <person name="Gibb E.A."/>
            <person name="Pandoh P."/>
            <person name="Kirk H."/>
            <person name="Zhao Y."/>
            <person name="Jones M."/>
            <person name="Mungall A.J."/>
            <person name="Coope R."/>
            <person name="Pleasance S."/>
            <person name="Moore R.A."/>
            <person name="Holt R.A."/>
            <person name="Round J.M."/>
            <person name="Ohora S."/>
            <person name="Walle B.V."/>
            <person name="Veldhoen N."/>
            <person name="Helbing C.C."/>
            <person name="Birol I."/>
        </authorList>
    </citation>
    <scope>NUCLEOTIDE SEQUENCE [LARGE SCALE GENOMIC DNA]</scope>
</reference>
<keyword evidence="6 26" id="KW-0812">Transmembrane</keyword>
<dbReference type="PROSITE" id="PS00109">
    <property type="entry name" value="PROTEIN_KINASE_TYR"/>
    <property type="match status" value="1"/>
</dbReference>
<comment type="subcellular location">
    <subcellularLocation>
        <location evidence="1">Cell membrane</location>
        <topology evidence="1">Single-pass type I membrane protein</topology>
    </subcellularLocation>
</comment>
<gene>
    <name evidence="28" type="ORF">AB205_0074000</name>
</gene>
<evidence type="ECO:0000256" key="12">
    <source>
        <dbReference type="ARBA" id="ARBA00022989"/>
    </source>
</evidence>
<feature type="domain" description="Protein kinase" evidence="27">
    <location>
        <begin position="153"/>
        <end position="442"/>
    </location>
</feature>
<dbReference type="Gene3D" id="3.30.200.20">
    <property type="entry name" value="Phosphorylase Kinase, domain 1"/>
    <property type="match status" value="1"/>
</dbReference>
<dbReference type="InterPro" id="IPR036179">
    <property type="entry name" value="Ig-like_dom_sf"/>
</dbReference>
<keyword evidence="10" id="KW-0418">Kinase</keyword>
<feature type="non-terminal residue" evidence="28">
    <location>
        <position position="1"/>
    </location>
</feature>
<feature type="active site" description="Proton acceptor" evidence="21">
    <location>
        <position position="298"/>
    </location>
</feature>
<dbReference type="Gene3D" id="2.60.40.10">
    <property type="entry name" value="Immunoglobulins"/>
    <property type="match status" value="1"/>
</dbReference>
<dbReference type="FunFam" id="2.60.40.10:FF:000016">
    <property type="entry name" value="Fibroblast growth factor receptor"/>
    <property type="match status" value="1"/>
</dbReference>
<accession>A0A2G9S6I6</accession>
<evidence type="ECO:0000256" key="17">
    <source>
        <dbReference type="ARBA" id="ARBA00023180"/>
    </source>
</evidence>
<name>A0A2G9S6I6_AQUCT</name>
<keyword evidence="5" id="KW-0808">Transferase</keyword>
<dbReference type="PANTHER" id="PTHR24416">
    <property type="entry name" value="TYROSINE-PROTEIN KINASE RECEPTOR"/>
    <property type="match status" value="1"/>
</dbReference>
<dbReference type="PIRSF" id="PIRSF000615">
    <property type="entry name" value="TyrPK_CSF1-R"/>
    <property type="match status" value="1"/>
</dbReference>
<evidence type="ECO:0000313" key="28">
    <source>
        <dbReference type="EMBL" id="PIO35695.1"/>
    </source>
</evidence>
<dbReference type="SUPFAM" id="SSF56112">
    <property type="entry name" value="Protein kinase-like (PK-like)"/>
    <property type="match status" value="1"/>
</dbReference>
<keyword evidence="15" id="KW-1015">Disulfide bond</keyword>
<dbReference type="InterPro" id="IPR017441">
    <property type="entry name" value="Protein_kinase_ATP_BS"/>
</dbReference>
<dbReference type="InterPro" id="IPR001245">
    <property type="entry name" value="Ser-Thr/Tyr_kinase_cat_dom"/>
</dbReference>
<evidence type="ECO:0000256" key="24">
    <source>
        <dbReference type="PIRSR" id="PIRSR000615-4"/>
    </source>
</evidence>
<dbReference type="FunFam" id="3.30.200.20:FF:000011">
    <property type="entry name" value="Fibroblast growth factor receptor"/>
    <property type="match status" value="1"/>
</dbReference>
<dbReference type="PROSITE" id="PS50011">
    <property type="entry name" value="PROTEIN_KINASE_DOM"/>
    <property type="match status" value="1"/>
</dbReference>
<keyword evidence="16" id="KW-0675">Receptor</keyword>
<dbReference type="GO" id="GO:0043410">
    <property type="term" value="P:positive regulation of MAPK cascade"/>
    <property type="evidence" value="ECO:0007669"/>
    <property type="project" value="TreeGrafter"/>
</dbReference>
<keyword evidence="23" id="KW-0460">Magnesium</keyword>
<evidence type="ECO:0000256" key="9">
    <source>
        <dbReference type="ARBA" id="ARBA00022741"/>
    </source>
</evidence>
<dbReference type="Gene3D" id="1.10.510.10">
    <property type="entry name" value="Transferase(Phosphotransferase) domain 1"/>
    <property type="match status" value="1"/>
</dbReference>
<keyword evidence="14" id="KW-0829">Tyrosine-protein kinase</keyword>
<dbReference type="InterPro" id="IPR011009">
    <property type="entry name" value="Kinase-like_dom_sf"/>
</dbReference>
<evidence type="ECO:0000256" key="16">
    <source>
        <dbReference type="ARBA" id="ARBA00023170"/>
    </source>
</evidence>
<keyword evidence="13 26" id="KW-0472">Membrane</keyword>
<evidence type="ECO:0000256" key="23">
    <source>
        <dbReference type="PIRSR" id="PIRSR000615-3"/>
    </source>
</evidence>
<comment type="catalytic activity">
    <reaction evidence="20">
        <text>L-tyrosyl-[protein] + ATP = O-phospho-L-tyrosyl-[protein] + ADP + H(+)</text>
        <dbReference type="Rhea" id="RHEA:10596"/>
        <dbReference type="Rhea" id="RHEA-COMP:10136"/>
        <dbReference type="Rhea" id="RHEA-COMP:20101"/>
        <dbReference type="ChEBI" id="CHEBI:15378"/>
        <dbReference type="ChEBI" id="CHEBI:30616"/>
        <dbReference type="ChEBI" id="CHEBI:46858"/>
        <dbReference type="ChEBI" id="CHEBI:61978"/>
        <dbReference type="ChEBI" id="CHEBI:456216"/>
        <dbReference type="EC" id="2.7.10.1"/>
    </reaction>
</comment>
<feature type="binding site" evidence="23">
    <location>
        <position position="316"/>
    </location>
    <ligand>
        <name>Mg(2+)</name>
        <dbReference type="ChEBI" id="CHEBI:18420"/>
    </ligand>
</feature>
<dbReference type="GO" id="GO:0005524">
    <property type="term" value="F:ATP binding"/>
    <property type="evidence" value="ECO:0007669"/>
    <property type="project" value="UniProtKB-UniRule"/>
</dbReference>
<evidence type="ECO:0000256" key="10">
    <source>
        <dbReference type="ARBA" id="ARBA00022777"/>
    </source>
</evidence>
<organism evidence="28 29">
    <name type="scientific">Aquarana catesbeiana</name>
    <name type="common">American bullfrog</name>
    <name type="synonym">Rana catesbeiana</name>
    <dbReference type="NCBI Taxonomy" id="8400"/>
    <lineage>
        <taxon>Eukaryota</taxon>
        <taxon>Metazoa</taxon>
        <taxon>Chordata</taxon>
        <taxon>Craniata</taxon>
        <taxon>Vertebrata</taxon>
        <taxon>Euteleostomi</taxon>
        <taxon>Amphibia</taxon>
        <taxon>Batrachia</taxon>
        <taxon>Anura</taxon>
        <taxon>Neobatrachia</taxon>
        <taxon>Ranoidea</taxon>
        <taxon>Ranidae</taxon>
        <taxon>Aquarana</taxon>
    </lineage>
</organism>
<protein>
    <recommendedName>
        <fullName evidence="19">Fibroblast growth factor receptor 3</fullName>
        <ecNumber evidence="2">2.7.10.1</ecNumber>
    </recommendedName>
</protein>
<evidence type="ECO:0000313" key="29">
    <source>
        <dbReference type="Proteomes" id="UP000228934"/>
    </source>
</evidence>
<keyword evidence="8" id="KW-0677">Repeat</keyword>
<evidence type="ECO:0000256" key="1">
    <source>
        <dbReference type="ARBA" id="ARBA00004251"/>
    </source>
</evidence>
<sequence length="493" mass="55587">LRHQQWSVVMESVVPSDKGNYTCVVDNKYGTLRHTYQLDVLEPLVKVEATYSNSASVLIMVTVAIVFILLIIIIITYRIKIPSKKAMNTPTVQKVSKFPLKRQVSLESNSSMNSNTPLVRITHLSSTDGTMLANVSELGLPTDPKWELPRSRLTLGKPLGEGCFGQVVMAEAIGIDKDKPNKSCTVAVKMLKDDATDKDLSDLVSEMEMMKMIGKHKNIINLLGACTQDGPLYVLVEYASKGNLREYLRIRRPPGMDYSFDTCKIPTEQLTFKDLVSSAYQVARGMEYLASQKCIHRDLAARNVLVTEDSVMKIADFGLARDIHNIDYYKKTTNGRLPVKWMAPEALFDRVYTHQSDVWSFGVLLWETFTLGGSPYPGIPVEELFKLLKEGHRMDKPANCTHELYMIMRECWHAVPSQRPTFKQLVEDLDRTLTVTSTDEYLDLSVPFEQYSPVCQDSHSTCSSGDDSVFAHDILPDEPCLPKHQQYSGIIRT</sequence>
<dbReference type="CDD" id="cd05100">
    <property type="entry name" value="PTKc_FGFR3"/>
    <property type="match status" value="1"/>
</dbReference>
<dbReference type="PROSITE" id="PS00107">
    <property type="entry name" value="PROTEIN_KINASE_ATP"/>
    <property type="match status" value="1"/>
</dbReference>
<evidence type="ECO:0000256" key="4">
    <source>
        <dbReference type="ARBA" id="ARBA00022553"/>
    </source>
</evidence>
<evidence type="ECO:0000256" key="8">
    <source>
        <dbReference type="ARBA" id="ARBA00022737"/>
    </source>
</evidence>
<dbReference type="PANTHER" id="PTHR24416:SF505">
    <property type="entry name" value="FIBROBLAST GROWTH FACTOR RECEPTOR 3"/>
    <property type="match status" value="1"/>
</dbReference>
<feature type="binding site" evidence="22">
    <location>
        <begin position="160"/>
        <end position="167"/>
    </location>
    <ligand>
        <name>ATP</name>
        <dbReference type="ChEBI" id="CHEBI:30616"/>
    </ligand>
</feature>
<dbReference type="GO" id="GO:0005886">
    <property type="term" value="C:plasma membrane"/>
    <property type="evidence" value="ECO:0007669"/>
    <property type="project" value="UniProtKB-SubCell"/>
</dbReference>
<keyword evidence="7" id="KW-0732">Signal</keyword>
<keyword evidence="23" id="KW-0479">Metal-binding</keyword>
<evidence type="ECO:0000256" key="20">
    <source>
        <dbReference type="ARBA" id="ARBA00051243"/>
    </source>
</evidence>
<evidence type="ECO:0000256" key="25">
    <source>
        <dbReference type="PROSITE-ProRule" id="PRU10141"/>
    </source>
</evidence>
<dbReference type="InterPro" id="IPR013783">
    <property type="entry name" value="Ig-like_fold"/>
</dbReference>
<evidence type="ECO:0000256" key="22">
    <source>
        <dbReference type="PIRSR" id="PIRSR000615-2"/>
    </source>
</evidence>
<dbReference type="OrthoDB" id="5984265at2759"/>
<keyword evidence="17" id="KW-0325">Glycoprotein</keyword>
<dbReference type="InterPro" id="IPR000719">
    <property type="entry name" value="Prot_kinase_dom"/>
</dbReference>
<evidence type="ECO:0000256" key="7">
    <source>
        <dbReference type="ARBA" id="ARBA00022729"/>
    </source>
</evidence>
<dbReference type="GO" id="GO:0043235">
    <property type="term" value="C:receptor complex"/>
    <property type="evidence" value="ECO:0007669"/>
    <property type="project" value="TreeGrafter"/>
</dbReference>
<keyword evidence="29" id="KW-1185">Reference proteome</keyword>
<dbReference type="GO" id="GO:0046872">
    <property type="term" value="F:metal ion binding"/>
    <property type="evidence" value="ECO:0007669"/>
    <property type="project" value="UniProtKB-KW"/>
</dbReference>
<feature type="binding site" evidence="22">
    <location>
        <position position="302"/>
    </location>
    <ligand>
        <name>ATP</name>
        <dbReference type="ChEBI" id="CHEBI:30616"/>
    </ligand>
</feature>
<keyword evidence="3" id="KW-1003">Cell membrane</keyword>
<evidence type="ECO:0000256" key="21">
    <source>
        <dbReference type="PIRSR" id="PIRSR000615-1"/>
    </source>
</evidence>
<dbReference type="Proteomes" id="UP000228934">
    <property type="component" value="Unassembled WGS sequence"/>
</dbReference>
<feature type="site" description="Important for interaction with phosphotyrosine-binding proteins" evidence="24">
    <location>
        <position position="441"/>
    </location>
</feature>
<evidence type="ECO:0000256" key="3">
    <source>
        <dbReference type="ARBA" id="ARBA00022475"/>
    </source>
</evidence>
<evidence type="ECO:0000256" key="2">
    <source>
        <dbReference type="ARBA" id="ARBA00011902"/>
    </source>
</evidence>
<feature type="binding site" evidence="23">
    <location>
        <position position="303"/>
    </location>
    <ligand>
        <name>Mg(2+)</name>
        <dbReference type="ChEBI" id="CHEBI:18420"/>
    </ligand>
</feature>
<dbReference type="FunFam" id="1.10.510.10:FF:000007">
    <property type="entry name" value="Fibroblast growth factor receptor"/>
    <property type="match status" value="1"/>
</dbReference>
<dbReference type="GO" id="GO:0005007">
    <property type="term" value="F:fibroblast growth factor receptor activity"/>
    <property type="evidence" value="ECO:0007669"/>
    <property type="project" value="TreeGrafter"/>
</dbReference>
<evidence type="ECO:0000256" key="18">
    <source>
        <dbReference type="ARBA" id="ARBA00023319"/>
    </source>
</evidence>
<dbReference type="SMART" id="SM00219">
    <property type="entry name" value="TyrKc"/>
    <property type="match status" value="1"/>
</dbReference>
<dbReference type="Pfam" id="PF07714">
    <property type="entry name" value="PK_Tyr_Ser-Thr"/>
    <property type="match status" value="1"/>
</dbReference>
<dbReference type="GO" id="GO:0017134">
    <property type="term" value="F:fibroblast growth factor binding"/>
    <property type="evidence" value="ECO:0007669"/>
    <property type="project" value="TreeGrafter"/>
</dbReference>
<evidence type="ECO:0000256" key="11">
    <source>
        <dbReference type="ARBA" id="ARBA00022840"/>
    </source>
</evidence>
<feature type="transmembrane region" description="Helical" evidence="26">
    <location>
        <begin position="55"/>
        <end position="77"/>
    </location>
</feature>
<dbReference type="EC" id="2.7.10.1" evidence="2"/>
<keyword evidence="11 22" id="KW-0067">ATP-binding</keyword>
<evidence type="ECO:0000259" key="27">
    <source>
        <dbReference type="PROSITE" id="PS50011"/>
    </source>
</evidence>
<dbReference type="AlphaFoldDB" id="A0A2G9S6I6"/>
<dbReference type="EMBL" id="KV926580">
    <property type="protein sequence ID" value="PIO35695.1"/>
    <property type="molecule type" value="Genomic_DNA"/>
</dbReference>
<dbReference type="InterPro" id="IPR020635">
    <property type="entry name" value="Tyr_kinase_cat_dom"/>
</dbReference>
<feature type="binding site" evidence="22 25">
    <location>
        <position position="189"/>
    </location>
    <ligand>
        <name>ATP</name>
        <dbReference type="ChEBI" id="CHEBI:30616"/>
    </ligand>
</feature>
<evidence type="ECO:0000256" key="15">
    <source>
        <dbReference type="ARBA" id="ARBA00023157"/>
    </source>
</evidence>
<evidence type="ECO:0000256" key="13">
    <source>
        <dbReference type="ARBA" id="ARBA00023136"/>
    </source>
</evidence>
<keyword evidence="18" id="KW-0393">Immunoglobulin domain</keyword>
<keyword evidence="9 22" id="KW-0547">Nucleotide-binding</keyword>
<dbReference type="InterPro" id="IPR050122">
    <property type="entry name" value="RTK"/>
</dbReference>
<dbReference type="SUPFAM" id="SSF48726">
    <property type="entry name" value="Immunoglobulin"/>
    <property type="match status" value="1"/>
</dbReference>
<evidence type="ECO:0000256" key="5">
    <source>
        <dbReference type="ARBA" id="ARBA00022679"/>
    </source>
</evidence>
<dbReference type="PRINTS" id="PR00109">
    <property type="entry name" value="TYRKINASE"/>
</dbReference>
<evidence type="ECO:0000256" key="19">
    <source>
        <dbReference type="ARBA" id="ARBA00039657"/>
    </source>
</evidence>
<evidence type="ECO:0000256" key="26">
    <source>
        <dbReference type="SAM" id="Phobius"/>
    </source>
</evidence>
<evidence type="ECO:0000256" key="14">
    <source>
        <dbReference type="ARBA" id="ARBA00023137"/>
    </source>
</evidence>
<keyword evidence="12 26" id="KW-1133">Transmembrane helix</keyword>
<keyword evidence="4" id="KW-0597">Phosphoprotein</keyword>
<dbReference type="InterPro" id="IPR008266">
    <property type="entry name" value="Tyr_kinase_AS"/>
</dbReference>
<evidence type="ECO:0000256" key="6">
    <source>
        <dbReference type="ARBA" id="ARBA00022692"/>
    </source>
</evidence>